<protein>
    <recommendedName>
        <fullName evidence="4">ECA1 gametogenesis related family protein</fullName>
    </recommendedName>
</protein>
<evidence type="ECO:0000313" key="2">
    <source>
        <dbReference type="EMBL" id="CAA0380965.1"/>
    </source>
</evidence>
<evidence type="ECO:0000256" key="1">
    <source>
        <dbReference type="SAM" id="SignalP"/>
    </source>
</evidence>
<sequence>MKTKQIRMMFFVLIVVSALIFRPSEAQMKIQSWICSSEQIAPIVNVSGCFDALKLALGSEKFVRLLSKDCCNAVNILPHCLLIVSPGVEYNTSVLKDLCSQ</sequence>
<accession>A0A5S9X838</accession>
<dbReference type="Proteomes" id="UP000434276">
    <property type="component" value="Unassembled WGS sequence"/>
</dbReference>
<evidence type="ECO:0008006" key="4">
    <source>
        <dbReference type="Google" id="ProtNLM"/>
    </source>
</evidence>
<evidence type="ECO:0000313" key="3">
    <source>
        <dbReference type="Proteomes" id="UP000434276"/>
    </source>
</evidence>
<reference evidence="2 3" key="1">
    <citation type="submission" date="2019-12" db="EMBL/GenBank/DDBJ databases">
        <authorList>
            <person name="Jiao W.-B."/>
            <person name="Schneeberger K."/>
        </authorList>
    </citation>
    <scope>NUCLEOTIDE SEQUENCE [LARGE SCALE GENOMIC DNA]</scope>
    <source>
        <strain evidence="3">cv. C24</strain>
    </source>
</reference>
<feature type="signal peptide" evidence="1">
    <location>
        <begin position="1"/>
        <end position="26"/>
    </location>
</feature>
<keyword evidence="1" id="KW-0732">Signal</keyword>
<dbReference type="OrthoDB" id="1045309at2759"/>
<dbReference type="ExpressionAtlas" id="A0A5S9X838">
    <property type="expression patterns" value="baseline"/>
</dbReference>
<name>A0A5S9X838_ARATH</name>
<feature type="chain" id="PRO_5024837472" description="ECA1 gametogenesis related family protein" evidence="1">
    <location>
        <begin position="27"/>
        <end position="101"/>
    </location>
</feature>
<dbReference type="EMBL" id="CACSHJ010000089">
    <property type="protein sequence ID" value="CAA0380965.1"/>
    <property type="molecule type" value="Genomic_DNA"/>
</dbReference>
<gene>
    <name evidence="2" type="ORF">C24_LOCUS11223</name>
</gene>
<proteinExistence type="predicted"/>
<organism evidence="2 3">
    <name type="scientific">Arabidopsis thaliana</name>
    <name type="common">Mouse-ear cress</name>
    <dbReference type="NCBI Taxonomy" id="3702"/>
    <lineage>
        <taxon>Eukaryota</taxon>
        <taxon>Viridiplantae</taxon>
        <taxon>Streptophyta</taxon>
        <taxon>Embryophyta</taxon>
        <taxon>Tracheophyta</taxon>
        <taxon>Spermatophyta</taxon>
        <taxon>Magnoliopsida</taxon>
        <taxon>eudicotyledons</taxon>
        <taxon>Gunneridae</taxon>
        <taxon>Pentapetalae</taxon>
        <taxon>rosids</taxon>
        <taxon>malvids</taxon>
        <taxon>Brassicales</taxon>
        <taxon>Brassicaceae</taxon>
        <taxon>Camelineae</taxon>
        <taxon>Arabidopsis</taxon>
    </lineage>
</organism>
<dbReference type="AlphaFoldDB" id="A0A5S9X838"/>